<name>A0A8S9PIC9_BRACR</name>
<evidence type="ECO:0000313" key="2">
    <source>
        <dbReference type="Proteomes" id="UP000712600"/>
    </source>
</evidence>
<accession>A0A8S9PIC9</accession>
<proteinExistence type="predicted"/>
<comment type="caution">
    <text evidence="1">The sequence shown here is derived from an EMBL/GenBank/DDBJ whole genome shotgun (WGS) entry which is preliminary data.</text>
</comment>
<dbReference type="AlphaFoldDB" id="A0A8S9PIC9"/>
<dbReference type="Proteomes" id="UP000712600">
    <property type="component" value="Unassembled WGS sequence"/>
</dbReference>
<dbReference type="EMBL" id="QGKX02001347">
    <property type="protein sequence ID" value="KAF3523273.1"/>
    <property type="molecule type" value="Genomic_DNA"/>
</dbReference>
<protein>
    <submittedName>
        <fullName evidence="1">Uncharacterized protein</fullName>
    </submittedName>
</protein>
<evidence type="ECO:0000313" key="1">
    <source>
        <dbReference type="EMBL" id="KAF3523273.1"/>
    </source>
</evidence>
<organism evidence="1 2">
    <name type="scientific">Brassica cretica</name>
    <name type="common">Mustard</name>
    <dbReference type="NCBI Taxonomy" id="69181"/>
    <lineage>
        <taxon>Eukaryota</taxon>
        <taxon>Viridiplantae</taxon>
        <taxon>Streptophyta</taxon>
        <taxon>Embryophyta</taxon>
        <taxon>Tracheophyta</taxon>
        <taxon>Spermatophyta</taxon>
        <taxon>Magnoliopsida</taxon>
        <taxon>eudicotyledons</taxon>
        <taxon>Gunneridae</taxon>
        <taxon>Pentapetalae</taxon>
        <taxon>rosids</taxon>
        <taxon>malvids</taxon>
        <taxon>Brassicales</taxon>
        <taxon>Brassicaceae</taxon>
        <taxon>Brassiceae</taxon>
        <taxon>Brassica</taxon>
    </lineage>
</organism>
<sequence>MTPNLRWCSSALSLGRGGFQLLLRRLTFPGSGGFFSPAIVVFVLGCVGSGERLAGSGGLSQAVKAMGGSDTCPRCHSGFDT</sequence>
<reference evidence="1" key="1">
    <citation type="submission" date="2019-12" db="EMBL/GenBank/DDBJ databases">
        <title>Genome sequencing and annotation of Brassica cretica.</title>
        <authorList>
            <person name="Studholme D.J."/>
            <person name="Sarris P."/>
        </authorList>
    </citation>
    <scope>NUCLEOTIDE SEQUENCE</scope>
    <source>
        <strain evidence="1">PFS-109/04</strain>
        <tissue evidence="1">Leaf</tissue>
    </source>
</reference>
<gene>
    <name evidence="1" type="ORF">F2Q69_00050448</name>
</gene>